<evidence type="ECO:0000256" key="1">
    <source>
        <dbReference type="ARBA" id="ARBA00004496"/>
    </source>
</evidence>
<keyword evidence="3" id="KW-0436">Ligase</keyword>
<dbReference type="PANTHER" id="PTHR45870">
    <property type="entry name" value="TUBULIN MONOGLYCYLASE TTLL3"/>
    <property type="match status" value="1"/>
</dbReference>
<dbReference type="AlphaFoldDB" id="A0A7R9BW18"/>
<feature type="compositionally biased region" description="Basic and acidic residues" evidence="6">
    <location>
        <begin position="57"/>
        <end position="66"/>
    </location>
</feature>
<feature type="non-terminal residue" evidence="7">
    <location>
        <position position="1"/>
    </location>
</feature>
<dbReference type="GO" id="GO:0060271">
    <property type="term" value="P:cilium assembly"/>
    <property type="evidence" value="ECO:0007669"/>
    <property type="project" value="TreeGrafter"/>
</dbReference>
<dbReference type="EMBL" id="CAJPEX010004081">
    <property type="protein sequence ID" value="CAG0922783.1"/>
    <property type="molecule type" value="Genomic_DNA"/>
</dbReference>
<dbReference type="Gene3D" id="3.30.1490.20">
    <property type="entry name" value="ATP-grasp fold, A domain"/>
    <property type="match status" value="1"/>
</dbReference>
<gene>
    <name evidence="7" type="ORF">NMOB1V02_LOCUS10253</name>
</gene>
<reference evidence="7" key="1">
    <citation type="submission" date="2020-11" db="EMBL/GenBank/DDBJ databases">
        <authorList>
            <person name="Tran Van P."/>
        </authorList>
    </citation>
    <scope>NUCLEOTIDE SEQUENCE</scope>
</reference>
<name>A0A7R9BW18_9CRUS</name>
<accession>A0A7R9BW18</accession>
<keyword evidence="5" id="KW-0067">ATP-binding</keyword>
<feature type="compositionally biased region" description="Basic and acidic residues" evidence="6">
    <location>
        <begin position="85"/>
        <end position="105"/>
    </location>
</feature>
<dbReference type="Pfam" id="PF03133">
    <property type="entry name" value="TTL"/>
    <property type="match status" value="1"/>
</dbReference>
<keyword evidence="2" id="KW-0963">Cytoplasm</keyword>
<proteinExistence type="predicted"/>
<evidence type="ECO:0000256" key="4">
    <source>
        <dbReference type="ARBA" id="ARBA00022741"/>
    </source>
</evidence>
<evidence type="ECO:0000313" key="8">
    <source>
        <dbReference type="Proteomes" id="UP000678499"/>
    </source>
</evidence>
<dbReference type="InterPro" id="IPR013815">
    <property type="entry name" value="ATP_grasp_subdomain_1"/>
</dbReference>
<comment type="subcellular location">
    <subcellularLocation>
        <location evidence="1">Cytoplasm</location>
    </subcellularLocation>
</comment>
<feature type="compositionally biased region" description="Basic and acidic residues" evidence="6">
    <location>
        <begin position="9"/>
        <end position="22"/>
    </location>
</feature>
<dbReference type="GO" id="GO:0015630">
    <property type="term" value="C:microtubule cytoskeleton"/>
    <property type="evidence" value="ECO:0007669"/>
    <property type="project" value="TreeGrafter"/>
</dbReference>
<dbReference type="GO" id="GO:0070736">
    <property type="term" value="F:protein-glycine ligase activity, initiating"/>
    <property type="evidence" value="ECO:0007669"/>
    <property type="project" value="TreeGrafter"/>
</dbReference>
<dbReference type="EMBL" id="OA886118">
    <property type="protein sequence ID" value="CAD7282631.1"/>
    <property type="molecule type" value="Genomic_DNA"/>
</dbReference>
<dbReference type="GO" id="GO:0005930">
    <property type="term" value="C:axoneme"/>
    <property type="evidence" value="ECO:0007669"/>
    <property type="project" value="TreeGrafter"/>
</dbReference>
<organism evidence="7">
    <name type="scientific">Notodromas monacha</name>
    <dbReference type="NCBI Taxonomy" id="399045"/>
    <lineage>
        <taxon>Eukaryota</taxon>
        <taxon>Metazoa</taxon>
        <taxon>Ecdysozoa</taxon>
        <taxon>Arthropoda</taxon>
        <taxon>Crustacea</taxon>
        <taxon>Oligostraca</taxon>
        <taxon>Ostracoda</taxon>
        <taxon>Podocopa</taxon>
        <taxon>Podocopida</taxon>
        <taxon>Cypridocopina</taxon>
        <taxon>Cypridoidea</taxon>
        <taxon>Cyprididae</taxon>
        <taxon>Notodromas</taxon>
    </lineage>
</organism>
<dbReference type="InterPro" id="IPR004344">
    <property type="entry name" value="TTL/TTLL_fam"/>
</dbReference>
<evidence type="ECO:0000256" key="5">
    <source>
        <dbReference type="ARBA" id="ARBA00022840"/>
    </source>
</evidence>
<dbReference type="InterPro" id="IPR051437">
    <property type="entry name" value="TTLL_monoglycylase"/>
</dbReference>
<protein>
    <submittedName>
        <fullName evidence="7">Uncharacterized protein</fullName>
    </submittedName>
</protein>
<dbReference type="GO" id="GO:0003341">
    <property type="term" value="P:cilium movement"/>
    <property type="evidence" value="ECO:0007669"/>
    <property type="project" value="TreeGrafter"/>
</dbReference>
<evidence type="ECO:0000256" key="2">
    <source>
        <dbReference type="ARBA" id="ARBA00022490"/>
    </source>
</evidence>
<evidence type="ECO:0000256" key="3">
    <source>
        <dbReference type="ARBA" id="ARBA00022598"/>
    </source>
</evidence>
<dbReference type="OrthoDB" id="202825at2759"/>
<dbReference type="Proteomes" id="UP000678499">
    <property type="component" value="Unassembled WGS sequence"/>
</dbReference>
<dbReference type="PANTHER" id="PTHR45870:SF2">
    <property type="entry name" value="TUBULIN MONOGLYCYLASE TTLL3"/>
    <property type="match status" value="1"/>
</dbReference>
<feature type="region of interest" description="Disordered" evidence="6">
    <location>
        <begin position="1"/>
        <end position="111"/>
    </location>
</feature>
<evidence type="ECO:0000313" key="7">
    <source>
        <dbReference type="EMBL" id="CAD7282631.1"/>
    </source>
</evidence>
<keyword evidence="4" id="KW-0547">Nucleotide-binding</keyword>
<feature type="compositionally biased region" description="Basic and acidic residues" evidence="6">
    <location>
        <begin position="34"/>
        <end position="45"/>
    </location>
</feature>
<dbReference type="GO" id="GO:0005524">
    <property type="term" value="F:ATP binding"/>
    <property type="evidence" value="ECO:0007669"/>
    <property type="project" value="UniProtKB-KW"/>
</dbReference>
<evidence type="ECO:0000256" key="6">
    <source>
        <dbReference type="SAM" id="MobiDB-lite"/>
    </source>
</evidence>
<sequence>MEEIILSEKPPKPAKDEPERVSRPRTPKSYWYRYHQEKARDEIRKNAKKVSSSQMQHIKDAVEQKRARQKSKNLDQTSDTLVANKRPDRECEDEKPTFDGKHDQQRSSSSGNAKFINHMFTILDGEYVGLRLALKRRSWLEVPHFMNKNSEMSLDALENLVYRSLRSNRVPTFIWTNSKDLVRSLHRNQIVSKFPTSTFTTKVGLCKCLQDVHWVLSEPCFGQFKYSGAEEFFPRCYIIGGSEDKEPFIRDYMATAYISVVKWVVEKYHPGPVGSGIESPTGEVPHRVITEAQARIRDLIKSWDDVDCAYGDGIQTKNPEFLDQRQFLAFFYKLVHAGAALELTDEENVLALYNECYELIERVEAIWPASKSDGVTNTWIVKPGARSRGRGILVLNKLDSIMQFS</sequence>
<keyword evidence="8" id="KW-1185">Reference proteome</keyword>